<feature type="region of interest" description="Disordered" evidence="1">
    <location>
        <begin position="75"/>
        <end position="95"/>
    </location>
</feature>
<comment type="caution">
    <text evidence="3">The sequence shown here is derived from an EMBL/GenBank/DDBJ whole genome shotgun (WGS) entry which is preliminary data.</text>
</comment>
<protein>
    <submittedName>
        <fullName evidence="3">Uncharacterized protein</fullName>
    </submittedName>
</protein>
<evidence type="ECO:0000313" key="3">
    <source>
        <dbReference type="EMBL" id="KAK9888215.1"/>
    </source>
</evidence>
<dbReference type="EMBL" id="JARQZJ010000121">
    <property type="protein sequence ID" value="KAK9888215.1"/>
    <property type="molecule type" value="Genomic_DNA"/>
</dbReference>
<evidence type="ECO:0000256" key="2">
    <source>
        <dbReference type="SAM" id="SignalP"/>
    </source>
</evidence>
<keyword evidence="2" id="KW-0732">Signal</keyword>
<feature type="chain" id="PRO_5043452638" evidence="2">
    <location>
        <begin position="22"/>
        <end position="125"/>
    </location>
</feature>
<dbReference type="Proteomes" id="UP001431783">
    <property type="component" value="Unassembled WGS sequence"/>
</dbReference>
<evidence type="ECO:0000313" key="4">
    <source>
        <dbReference type="Proteomes" id="UP001431783"/>
    </source>
</evidence>
<evidence type="ECO:0000256" key="1">
    <source>
        <dbReference type="SAM" id="MobiDB-lite"/>
    </source>
</evidence>
<accession>A0AAW1V880</accession>
<name>A0AAW1V880_9CUCU</name>
<dbReference type="AlphaFoldDB" id="A0AAW1V880"/>
<organism evidence="3 4">
    <name type="scientific">Henosepilachna vigintioctopunctata</name>
    <dbReference type="NCBI Taxonomy" id="420089"/>
    <lineage>
        <taxon>Eukaryota</taxon>
        <taxon>Metazoa</taxon>
        <taxon>Ecdysozoa</taxon>
        <taxon>Arthropoda</taxon>
        <taxon>Hexapoda</taxon>
        <taxon>Insecta</taxon>
        <taxon>Pterygota</taxon>
        <taxon>Neoptera</taxon>
        <taxon>Endopterygota</taxon>
        <taxon>Coleoptera</taxon>
        <taxon>Polyphaga</taxon>
        <taxon>Cucujiformia</taxon>
        <taxon>Coccinelloidea</taxon>
        <taxon>Coccinellidae</taxon>
        <taxon>Epilachninae</taxon>
        <taxon>Epilachnini</taxon>
        <taxon>Henosepilachna</taxon>
    </lineage>
</organism>
<proteinExistence type="predicted"/>
<gene>
    <name evidence="3" type="ORF">WA026_000482</name>
</gene>
<sequence>MSGFRIYFVLIIAVLVGFCAGAPSMGGETNTCFGEVCPPRTTGCKKITKTSADKQSLDVTISCLDVQDYELKKFTKPEPNPYGPHTHYESSSFSASYSYSGGNLKPININHNNHIGNHNDVEDFS</sequence>
<reference evidence="3 4" key="1">
    <citation type="submission" date="2023-03" db="EMBL/GenBank/DDBJ databases">
        <title>Genome insight into feeding habits of ladybird beetles.</title>
        <authorList>
            <person name="Li H.-S."/>
            <person name="Huang Y.-H."/>
            <person name="Pang H."/>
        </authorList>
    </citation>
    <scope>NUCLEOTIDE SEQUENCE [LARGE SCALE GENOMIC DNA]</scope>
    <source>
        <strain evidence="3">SYSU_2023b</strain>
        <tissue evidence="3">Whole body</tissue>
    </source>
</reference>
<keyword evidence="4" id="KW-1185">Reference proteome</keyword>
<feature type="signal peptide" evidence="2">
    <location>
        <begin position="1"/>
        <end position="21"/>
    </location>
</feature>